<evidence type="ECO:0000313" key="1">
    <source>
        <dbReference type="EMBL" id="TCO86370.1"/>
    </source>
</evidence>
<gene>
    <name evidence="1" type="ORF">EV212_101155</name>
</gene>
<dbReference type="OrthoDB" id="1779943at2"/>
<accession>A0A4R2LGD4</accession>
<dbReference type="Proteomes" id="UP000295711">
    <property type="component" value="Unassembled WGS sequence"/>
</dbReference>
<dbReference type="AlphaFoldDB" id="A0A4R2LGD4"/>
<organism evidence="1 2">
    <name type="scientific">Frisingicoccus caecimuris</name>
    <dbReference type="NCBI Taxonomy" id="1796636"/>
    <lineage>
        <taxon>Bacteria</taxon>
        <taxon>Bacillati</taxon>
        <taxon>Bacillota</taxon>
        <taxon>Clostridia</taxon>
        <taxon>Lachnospirales</taxon>
        <taxon>Lachnospiraceae</taxon>
        <taxon>Frisingicoccus</taxon>
    </lineage>
</organism>
<evidence type="ECO:0000313" key="2">
    <source>
        <dbReference type="Proteomes" id="UP000295711"/>
    </source>
</evidence>
<sequence>MMEIYYLNARGEKLNLVEWPYRIQTGDILNYKKSYTFFNASHGGVIQGFNSEVSERNVVLTVAARTMDEYYNSLNHFYSVVDSDVVNLTPGRLYVNGQYMRCYIFGSEKTEWEYGCNFLDNTIFIVSGNPQWVTESIKAFHPVGSDTGYPYLDYPYDYDYDYAPDIISVGHINLDHYAPCKYLLKIYGPAINPAVTIGGIVRQVYTTLEAGQYLLIDSRDKTVKRVLNDGAVLSEFDNRRRGTKSIFEPIIPGMNEITWNNAFGFDLTLFIERSEPEWR</sequence>
<name>A0A4R2LGD4_9FIRM</name>
<comment type="caution">
    <text evidence="1">The sequence shown here is derived from an EMBL/GenBank/DDBJ whole genome shotgun (WGS) entry which is preliminary data.</text>
</comment>
<keyword evidence="2" id="KW-1185">Reference proteome</keyword>
<proteinExistence type="predicted"/>
<reference evidence="1 2" key="1">
    <citation type="submission" date="2019-03" db="EMBL/GenBank/DDBJ databases">
        <title>Genomic Encyclopedia of Type Strains, Phase IV (KMG-IV): sequencing the most valuable type-strain genomes for metagenomic binning, comparative biology and taxonomic classification.</title>
        <authorList>
            <person name="Goeker M."/>
        </authorList>
    </citation>
    <scope>NUCLEOTIDE SEQUENCE [LARGE SCALE GENOMIC DNA]</scope>
    <source>
        <strain evidence="1 2">DSM 28559</strain>
    </source>
</reference>
<protein>
    <submittedName>
        <fullName evidence="1">Uncharacterized protein</fullName>
    </submittedName>
</protein>
<dbReference type="PROSITE" id="PS00221">
    <property type="entry name" value="MIP"/>
    <property type="match status" value="1"/>
</dbReference>
<dbReference type="RefSeq" id="WP_132087389.1">
    <property type="nucleotide sequence ID" value="NZ_JANKAQ010000005.1"/>
</dbReference>
<dbReference type="InterPro" id="IPR022357">
    <property type="entry name" value="MIP_CS"/>
</dbReference>
<dbReference type="EMBL" id="SLXA01000001">
    <property type="protein sequence ID" value="TCO86370.1"/>
    <property type="molecule type" value="Genomic_DNA"/>
</dbReference>